<keyword evidence="1" id="KW-0732">Signal</keyword>
<dbReference type="EMBL" id="PSQE01000007">
    <property type="protein sequence ID" value="RHN46040.1"/>
    <property type="molecule type" value="Genomic_DNA"/>
</dbReference>
<dbReference type="Gramene" id="rna40480">
    <property type="protein sequence ID" value="RHN46040.1"/>
    <property type="gene ID" value="gene40480"/>
</dbReference>
<evidence type="ECO:0000313" key="3">
    <source>
        <dbReference type="EMBL" id="RHN46040.1"/>
    </source>
</evidence>
<dbReference type="GO" id="GO:0046872">
    <property type="term" value="F:metal ion binding"/>
    <property type="evidence" value="ECO:0007669"/>
    <property type="project" value="InterPro"/>
</dbReference>
<feature type="chain" id="PRO_5017233692" evidence="1">
    <location>
        <begin position="33"/>
        <end position="67"/>
    </location>
</feature>
<dbReference type="Proteomes" id="UP000265566">
    <property type="component" value="Chromosome 7"/>
</dbReference>
<reference evidence="3" key="1">
    <citation type="journal article" date="2018" name="Nat. Plants">
        <title>Whole-genome landscape of Medicago truncatula symbiotic genes.</title>
        <authorList>
            <person name="Pecrix Y."/>
            <person name="Gamas P."/>
            <person name="Carrere S."/>
        </authorList>
    </citation>
    <scope>NUCLEOTIDE SEQUENCE</scope>
    <source>
        <tissue evidence="3">Leaves</tissue>
    </source>
</reference>
<proteinExistence type="predicted"/>
<sequence>MQRGKNMAKTMKFLYVLILFSSMFLVIRVSDSIPYVNIGPCVKDKDRRKVPQYNIKCRNGECVRIRS</sequence>
<comment type="caution">
    <text evidence="3">The sequence shown here is derived from an EMBL/GenBank/DDBJ whole genome shotgun (WGS) entry which is preliminary data.</text>
</comment>
<gene>
    <name evidence="3" type="ORF">MtrunA17_Chr7g0237951</name>
</gene>
<feature type="signal peptide" evidence="1">
    <location>
        <begin position="1"/>
        <end position="32"/>
    </location>
</feature>
<organism evidence="3">
    <name type="scientific">Medicago truncatula</name>
    <name type="common">Barrel medic</name>
    <name type="synonym">Medicago tribuloides</name>
    <dbReference type="NCBI Taxonomy" id="3880"/>
    <lineage>
        <taxon>Eukaryota</taxon>
        <taxon>Viridiplantae</taxon>
        <taxon>Streptophyta</taxon>
        <taxon>Embryophyta</taxon>
        <taxon>Tracheophyta</taxon>
        <taxon>Spermatophyta</taxon>
        <taxon>Magnoliopsida</taxon>
        <taxon>eudicotyledons</taxon>
        <taxon>Gunneridae</taxon>
        <taxon>Pentapetalae</taxon>
        <taxon>rosids</taxon>
        <taxon>fabids</taxon>
        <taxon>Fabales</taxon>
        <taxon>Fabaceae</taxon>
        <taxon>Papilionoideae</taxon>
        <taxon>50 kb inversion clade</taxon>
        <taxon>NPAAA clade</taxon>
        <taxon>Hologalegina</taxon>
        <taxon>IRL clade</taxon>
        <taxon>Trifolieae</taxon>
        <taxon>Medicago</taxon>
    </lineage>
</organism>
<dbReference type="AlphaFoldDB" id="A0A396GYG3"/>
<name>A0A396GYG3_MEDTR</name>
<evidence type="ECO:0000256" key="1">
    <source>
        <dbReference type="SAM" id="SignalP"/>
    </source>
</evidence>
<feature type="domain" description="Late nodulin" evidence="2">
    <location>
        <begin position="7"/>
        <end position="62"/>
    </location>
</feature>
<dbReference type="Pfam" id="PF07127">
    <property type="entry name" value="Nodulin_late"/>
    <property type="match status" value="1"/>
</dbReference>
<protein>
    <submittedName>
        <fullName evidence="3">Putative Late nodulin</fullName>
    </submittedName>
</protein>
<accession>A0A396GYG3</accession>
<evidence type="ECO:0000259" key="2">
    <source>
        <dbReference type="Pfam" id="PF07127"/>
    </source>
</evidence>
<dbReference type="InterPro" id="IPR009810">
    <property type="entry name" value="Nodulin_late_dom"/>
</dbReference>